<dbReference type="Proteomes" id="UP001501337">
    <property type="component" value="Unassembled WGS sequence"/>
</dbReference>
<feature type="transmembrane region" description="Helical" evidence="3">
    <location>
        <begin position="37"/>
        <end position="57"/>
    </location>
</feature>
<name>A0ABP7NIF6_9GAMM</name>
<dbReference type="InterPro" id="IPR000160">
    <property type="entry name" value="GGDEF_dom"/>
</dbReference>
<dbReference type="CDD" id="cd01949">
    <property type="entry name" value="GGDEF"/>
    <property type="match status" value="1"/>
</dbReference>
<evidence type="ECO:0000259" key="4">
    <source>
        <dbReference type="PROSITE" id="PS50887"/>
    </source>
</evidence>
<evidence type="ECO:0000256" key="3">
    <source>
        <dbReference type="SAM" id="Phobius"/>
    </source>
</evidence>
<gene>
    <name evidence="5" type="ORF">GCM10022278_00770</name>
</gene>
<keyword evidence="6" id="KW-1185">Reference proteome</keyword>
<protein>
    <recommendedName>
        <fullName evidence="1">diguanylate cyclase</fullName>
        <ecNumber evidence="1">2.7.7.65</ecNumber>
    </recommendedName>
</protein>
<dbReference type="InterPro" id="IPR050469">
    <property type="entry name" value="Diguanylate_Cyclase"/>
</dbReference>
<dbReference type="PANTHER" id="PTHR45138">
    <property type="entry name" value="REGULATORY COMPONENTS OF SENSORY TRANSDUCTION SYSTEM"/>
    <property type="match status" value="1"/>
</dbReference>
<dbReference type="PANTHER" id="PTHR45138:SF9">
    <property type="entry name" value="DIGUANYLATE CYCLASE DGCM-RELATED"/>
    <property type="match status" value="1"/>
</dbReference>
<dbReference type="PROSITE" id="PS50887">
    <property type="entry name" value="GGDEF"/>
    <property type="match status" value="1"/>
</dbReference>
<evidence type="ECO:0000313" key="6">
    <source>
        <dbReference type="Proteomes" id="UP001501337"/>
    </source>
</evidence>
<reference evidence="6" key="1">
    <citation type="journal article" date="2019" name="Int. J. Syst. Evol. Microbiol.">
        <title>The Global Catalogue of Microorganisms (GCM) 10K type strain sequencing project: providing services to taxonomists for standard genome sequencing and annotation.</title>
        <authorList>
            <consortium name="The Broad Institute Genomics Platform"/>
            <consortium name="The Broad Institute Genome Sequencing Center for Infectious Disease"/>
            <person name="Wu L."/>
            <person name="Ma J."/>
        </authorList>
    </citation>
    <scope>NUCLEOTIDE SEQUENCE [LARGE SCALE GENOMIC DNA]</scope>
    <source>
        <strain evidence="6">JCM 17555</strain>
    </source>
</reference>
<keyword evidence="3" id="KW-1133">Transmembrane helix</keyword>
<feature type="transmembrane region" description="Helical" evidence="3">
    <location>
        <begin position="12"/>
        <end position="31"/>
    </location>
</feature>
<evidence type="ECO:0000256" key="1">
    <source>
        <dbReference type="ARBA" id="ARBA00012528"/>
    </source>
</evidence>
<keyword evidence="3" id="KW-0472">Membrane</keyword>
<dbReference type="SUPFAM" id="SSF55073">
    <property type="entry name" value="Nucleotide cyclase"/>
    <property type="match status" value="1"/>
</dbReference>
<feature type="transmembrane region" description="Helical" evidence="3">
    <location>
        <begin position="69"/>
        <end position="85"/>
    </location>
</feature>
<accession>A0ABP7NIF6</accession>
<dbReference type="Gene3D" id="3.30.70.270">
    <property type="match status" value="1"/>
</dbReference>
<keyword evidence="3" id="KW-0812">Transmembrane</keyword>
<feature type="transmembrane region" description="Helical" evidence="3">
    <location>
        <begin position="139"/>
        <end position="156"/>
    </location>
</feature>
<evidence type="ECO:0000256" key="2">
    <source>
        <dbReference type="ARBA" id="ARBA00034247"/>
    </source>
</evidence>
<dbReference type="SMART" id="SM00267">
    <property type="entry name" value="GGDEF"/>
    <property type="match status" value="1"/>
</dbReference>
<dbReference type="RefSeq" id="WP_344802141.1">
    <property type="nucleotide sequence ID" value="NZ_BAABBO010000001.1"/>
</dbReference>
<evidence type="ECO:0000313" key="5">
    <source>
        <dbReference type="EMBL" id="GAA3945428.1"/>
    </source>
</evidence>
<dbReference type="InterPro" id="IPR029787">
    <property type="entry name" value="Nucleotide_cyclase"/>
</dbReference>
<feature type="domain" description="GGDEF" evidence="4">
    <location>
        <begin position="197"/>
        <end position="327"/>
    </location>
</feature>
<dbReference type="EC" id="2.7.7.65" evidence="1"/>
<feature type="transmembrane region" description="Helical" evidence="3">
    <location>
        <begin position="112"/>
        <end position="133"/>
    </location>
</feature>
<dbReference type="NCBIfam" id="TIGR00254">
    <property type="entry name" value="GGDEF"/>
    <property type="match status" value="1"/>
</dbReference>
<proteinExistence type="predicted"/>
<comment type="caution">
    <text evidence="5">The sequence shown here is derived from an EMBL/GenBank/DDBJ whole genome shotgun (WGS) entry which is preliminary data.</text>
</comment>
<organism evidence="5 6">
    <name type="scientific">Allohahella marinimesophila</name>
    <dbReference type="NCBI Taxonomy" id="1054972"/>
    <lineage>
        <taxon>Bacteria</taxon>
        <taxon>Pseudomonadati</taxon>
        <taxon>Pseudomonadota</taxon>
        <taxon>Gammaproteobacteria</taxon>
        <taxon>Oceanospirillales</taxon>
        <taxon>Hahellaceae</taxon>
        <taxon>Allohahella</taxon>
    </lineage>
</organism>
<sequence>MLTESQLRNRARIYLYLIGAGLFFILALQNARYGLYGLFYAGLLLLPLLISGAVYAWQKRSELDAYKGHVVILSAAQCIILWQFLSGQAEVIHWSYALALLSFLLLSQSLALLYNCVSLFILGLSSLFTQSFFESVNFFVSYALLIGMAGLYAWLYHHKSRFLREITIKDPLTGAYNLRHLEFTLRQEIARSAAVGHPLSLVVINIDYFAQISEMHGLNSINELLAETGQLLLKETRAGDSLYHGRGSIFYLLLPFTPEEGLLVIAERLRRAIEAYKWKLGDPITASVGCLTREPDESDELALLKRLENSLQQAQSAGGNRVVFSKP</sequence>
<dbReference type="Pfam" id="PF00990">
    <property type="entry name" value="GGDEF"/>
    <property type="match status" value="1"/>
</dbReference>
<dbReference type="InterPro" id="IPR043128">
    <property type="entry name" value="Rev_trsase/Diguanyl_cyclase"/>
</dbReference>
<comment type="catalytic activity">
    <reaction evidence="2">
        <text>2 GTP = 3',3'-c-di-GMP + 2 diphosphate</text>
        <dbReference type="Rhea" id="RHEA:24898"/>
        <dbReference type="ChEBI" id="CHEBI:33019"/>
        <dbReference type="ChEBI" id="CHEBI:37565"/>
        <dbReference type="ChEBI" id="CHEBI:58805"/>
        <dbReference type="EC" id="2.7.7.65"/>
    </reaction>
</comment>
<dbReference type="EMBL" id="BAABBO010000001">
    <property type="protein sequence ID" value="GAA3945428.1"/>
    <property type="molecule type" value="Genomic_DNA"/>
</dbReference>